<dbReference type="Pfam" id="PF02561">
    <property type="entry name" value="FliS"/>
    <property type="match status" value="1"/>
</dbReference>
<evidence type="ECO:0000313" key="8">
    <source>
        <dbReference type="EMBL" id="RUO27258.1"/>
    </source>
</evidence>
<dbReference type="RefSeq" id="WP_111568530.1">
    <property type="nucleotide sequence ID" value="NZ_PIPK01000003.1"/>
</dbReference>
<dbReference type="GO" id="GO:0044780">
    <property type="term" value="P:bacterial-type flagellum assembly"/>
    <property type="evidence" value="ECO:0007669"/>
    <property type="project" value="InterPro"/>
</dbReference>
<reference evidence="7 9" key="2">
    <citation type="submission" date="2018-06" db="EMBL/GenBank/DDBJ databases">
        <title>Genomic Encyclopedia of Type Strains, Phase III (KMG-III): the genomes of soil and plant-associated and newly described type strains.</title>
        <authorList>
            <person name="Whitman W."/>
        </authorList>
    </citation>
    <scope>NUCLEOTIDE SEQUENCE [LARGE SCALE GENOMIC DNA]</scope>
    <source>
        <strain evidence="7 9">CGMCC 1.15366</strain>
    </source>
</reference>
<dbReference type="Proteomes" id="UP000287865">
    <property type="component" value="Unassembled WGS sequence"/>
</dbReference>
<sequence length="143" mass="15878">MYNKGVKAYQNVGGRDQASTADPYEIIQMLMAGAIQKLAIAKGAIERKDYSVKSENLTKALSIVTALQDGLDMTVESELVTNMFELYDFVKRQIIDASAQNSIAAVDTSIRIMRDLKEGWDSIPYEARMQGYAEREAKGVMSL</sequence>
<dbReference type="CDD" id="cd16098">
    <property type="entry name" value="FliS"/>
    <property type="match status" value="1"/>
</dbReference>
<evidence type="ECO:0000256" key="3">
    <source>
        <dbReference type="ARBA" id="ARBA00022490"/>
    </source>
</evidence>
<organism evidence="7 9">
    <name type="scientific">Aliidiomarina maris</name>
    <dbReference type="NCBI Taxonomy" id="531312"/>
    <lineage>
        <taxon>Bacteria</taxon>
        <taxon>Pseudomonadati</taxon>
        <taxon>Pseudomonadota</taxon>
        <taxon>Gammaproteobacteria</taxon>
        <taxon>Alteromonadales</taxon>
        <taxon>Idiomarinaceae</taxon>
        <taxon>Aliidiomarina</taxon>
    </lineage>
</organism>
<dbReference type="GO" id="GO:0005829">
    <property type="term" value="C:cytosol"/>
    <property type="evidence" value="ECO:0007669"/>
    <property type="project" value="UniProtKB-SubCell"/>
</dbReference>
<protein>
    <recommendedName>
        <fullName evidence="6">Flagellar secretion chaperone FliS</fullName>
    </recommendedName>
</protein>
<evidence type="ECO:0000256" key="6">
    <source>
        <dbReference type="PIRNR" id="PIRNR039090"/>
    </source>
</evidence>
<dbReference type="EMBL" id="PIPK01000003">
    <property type="protein sequence ID" value="RUO27258.1"/>
    <property type="molecule type" value="Genomic_DNA"/>
</dbReference>
<gene>
    <name evidence="8" type="primary">fliS</name>
    <name evidence="7" type="ORF">B0I24_102167</name>
    <name evidence="8" type="ORF">CWE07_04740</name>
</gene>
<keyword evidence="7" id="KW-0969">Cilium</keyword>
<dbReference type="OrthoDB" id="9792010at2"/>
<name>A0A327X3F2_9GAMM</name>
<dbReference type="Gene3D" id="1.20.120.340">
    <property type="entry name" value="Flagellar protein FliS"/>
    <property type="match status" value="1"/>
</dbReference>
<evidence type="ECO:0000256" key="2">
    <source>
        <dbReference type="ARBA" id="ARBA00008787"/>
    </source>
</evidence>
<comment type="subcellular location">
    <subcellularLocation>
        <location evidence="1 6">Cytoplasm</location>
        <location evidence="1 6">Cytosol</location>
    </subcellularLocation>
</comment>
<dbReference type="InterPro" id="IPR003713">
    <property type="entry name" value="FliS"/>
</dbReference>
<dbReference type="PIRSF" id="PIRSF039090">
    <property type="entry name" value="Flis"/>
    <property type="match status" value="1"/>
</dbReference>
<keyword evidence="7" id="KW-0966">Cell projection</keyword>
<dbReference type="PANTHER" id="PTHR34773:SF1">
    <property type="entry name" value="FLAGELLAR SECRETION CHAPERONE FLIS"/>
    <property type="match status" value="1"/>
</dbReference>
<evidence type="ECO:0000256" key="4">
    <source>
        <dbReference type="ARBA" id="ARBA00022795"/>
    </source>
</evidence>
<proteinExistence type="inferred from homology"/>
<comment type="similarity">
    <text evidence="2 6">Belongs to the FliS family.</text>
</comment>
<evidence type="ECO:0000313" key="10">
    <source>
        <dbReference type="Proteomes" id="UP000287865"/>
    </source>
</evidence>
<keyword evidence="4 6" id="KW-1005">Bacterial flagellum biogenesis</keyword>
<comment type="caution">
    <text evidence="7">The sequence shown here is derived from an EMBL/GenBank/DDBJ whole genome shotgun (WGS) entry which is preliminary data.</text>
</comment>
<dbReference type="PANTHER" id="PTHR34773">
    <property type="entry name" value="FLAGELLAR SECRETION CHAPERONE FLIS"/>
    <property type="match status" value="1"/>
</dbReference>
<keyword evidence="5" id="KW-0143">Chaperone</keyword>
<dbReference type="Proteomes" id="UP000249203">
    <property type="component" value="Unassembled WGS sequence"/>
</dbReference>
<keyword evidence="10" id="KW-1185">Reference proteome</keyword>
<dbReference type="GO" id="GO:0071973">
    <property type="term" value="P:bacterial-type flagellum-dependent cell motility"/>
    <property type="evidence" value="ECO:0007669"/>
    <property type="project" value="TreeGrafter"/>
</dbReference>
<keyword evidence="7" id="KW-0282">Flagellum</keyword>
<reference evidence="8 10" key="1">
    <citation type="journal article" date="2018" name="Front. Microbiol.">
        <title>Genome-Based Analysis Reveals the Taxonomy and Diversity of the Family Idiomarinaceae.</title>
        <authorList>
            <person name="Liu Y."/>
            <person name="Lai Q."/>
            <person name="Shao Z."/>
        </authorList>
    </citation>
    <scope>NUCLEOTIDE SEQUENCE [LARGE SCALE GENOMIC DNA]</scope>
    <source>
        <strain evidence="8 10">CF12-14</strain>
    </source>
</reference>
<keyword evidence="3 6" id="KW-0963">Cytoplasm</keyword>
<dbReference type="EMBL" id="QLMD01000002">
    <property type="protein sequence ID" value="RAK00742.1"/>
    <property type="molecule type" value="Genomic_DNA"/>
</dbReference>
<evidence type="ECO:0000313" key="7">
    <source>
        <dbReference type="EMBL" id="RAK00742.1"/>
    </source>
</evidence>
<dbReference type="NCBIfam" id="TIGR00208">
    <property type="entry name" value="fliS"/>
    <property type="match status" value="1"/>
</dbReference>
<accession>A0A327X3F2</accession>
<dbReference type="InterPro" id="IPR036584">
    <property type="entry name" value="FliS_sf"/>
</dbReference>
<evidence type="ECO:0000313" key="9">
    <source>
        <dbReference type="Proteomes" id="UP000249203"/>
    </source>
</evidence>
<evidence type="ECO:0000256" key="5">
    <source>
        <dbReference type="ARBA" id="ARBA00023186"/>
    </source>
</evidence>
<evidence type="ECO:0000256" key="1">
    <source>
        <dbReference type="ARBA" id="ARBA00004514"/>
    </source>
</evidence>
<dbReference type="SUPFAM" id="SSF101116">
    <property type="entry name" value="Flagellar export chaperone FliS"/>
    <property type="match status" value="1"/>
</dbReference>
<dbReference type="AlphaFoldDB" id="A0A327X3F2"/>